<keyword evidence="2" id="KW-0732">Signal</keyword>
<dbReference type="Proteomes" id="UP000199679">
    <property type="component" value="Chromosome I"/>
</dbReference>
<dbReference type="OrthoDB" id="258246at2"/>
<proteinExistence type="predicted"/>
<dbReference type="AlphaFoldDB" id="A0A1H1PH18"/>
<reference evidence="3 4" key="1">
    <citation type="submission" date="2016-10" db="EMBL/GenBank/DDBJ databases">
        <authorList>
            <person name="de Groot N.N."/>
        </authorList>
    </citation>
    <scope>NUCLEOTIDE SEQUENCE [LARGE SCALE GENOMIC DNA]</scope>
    <source>
        <strain evidence="3 4">MP1X4</strain>
    </source>
</reference>
<protein>
    <submittedName>
        <fullName evidence="3">Rhamnogalacturonyl hydrolase YesR</fullName>
    </submittedName>
</protein>
<dbReference type="STRING" id="652787.SAMN05216490_0550"/>
<evidence type="ECO:0000313" key="4">
    <source>
        <dbReference type="Proteomes" id="UP000199679"/>
    </source>
</evidence>
<dbReference type="GO" id="GO:0016787">
    <property type="term" value="F:hydrolase activity"/>
    <property type="evidence" value="ECO:0007669"/>
    <property type="project" value="UniProtKB-KW"/>
</dbReference>
<organism evidence="3 4">
    <name type="scientific">Mucilaginibacter mallensis</name>
    <dbReference type="NCBI Taxonomy" id="652787"/>
    <lineage>
        <taxon>Bacteria</taxon>
        <taxon>Pseudomonadati</taxon>
        <taxon>Bacteroidota</taxon>
        <taxon>Sphingobacteriia</taxon>
        <taxon>Sphingobacteriales</taxon>
        <taxon>Sphingobacteriaceae</taxon>
        <taxon>Mucilaginibacter</taxon>
    </lineage>
</organism>
<keyword evidence="4" id="KW-1185">Reference proteome</keyword>
<dbReference type="Gene3D" id="1.50.10.10">
    <property type="match status" value="1"/>
</dbReference>
<sequence>MNNLSAKKILLLGAAIACSFTASAQKTDTLFKRANILKTMERVSAWQFNTWQTKGSQWPKYDWTNAAGYTGMLELGKLSKTDTSLSCLLHLGNSLNWQTGPRRFMADDYCIAQTYAILYKMYGDKEMITKFREQADSIIAQPHTESLEWKNNISQREWAWCDAMFMGPTSFSYLYTATHDQKYLDFAVKMWWKTYDYLYDPAEHLYFRDGSYLNKKEKNGQKVFWSRGNGWVMAGLVRVIDNMPANYPDRPKFIQLYKDMAARVAGLQQPDGSWHASLLDPASYPIKETSGTGFFTYSLLWGLNNGILDKQTYWPVVQKAWTALSAAVHPDGMLGYIQHVGAAPDKVDENSTEIYGVGAFLLTGTQLYKYVGHMK</sequence>
<evidence type="ECO:0000256" key="1">
    <source>
        <dbReference type="ARBA" id="ARBA00022801"/>
    </source>
</evidence>
<dbReference type="PANTHER" id="PTHR33886">
    <property type="entry name" value="UNSATURATED RHAMNOGALACTURONAN HYDROLASE (EUROFUNG)"/>
    <property type="match status" value="1"/>
</dbReference>
<dbReference type="InterPro" id="IPR010905">
    <property type="entry name" value="Glyco_hydro_88"/>
</dbReference>
<dbReference type="InterPro" id="IPR052043">
    <property type="entry name" value="PolySaccharide_Degr_Enz"/>
</dbReference>
<dbReference type="InterPro" id="IPR012341">
    <property type="entry name" value="6hp_glycosidase-like_sf"/>
</dbReference>
<dbReference type="SUPFAM" id="SSF48208">
    <property type="entry name" value="Six-hairpin glycosidases"/>
    <property type="match status" value="1"/>
</dbReference>
<dbReference type="PANTHER" id="PTHR33886:SF8">
    <property type="entry name" value="UNSATURATED RHAMNOGALACTURONAN HYDROLASE (EUROFUNG)"/>
    <property type="match status" value="1"/>
</dbReference>
<dbReference type="EMBL" id="LT629740">
    <property type="protein sequence ID" value="SDS10578.1"/>
    <property type="molecule type" value="Genomic_DNA"/>
</dbReference>
<dbReference type="GO" id="GO:0005975">
    <property type="term" value="P:carbohydrate metabolic process"/>
    <property type="evidence" value="ECO:0007669"/>
    <property type="project" value="InterPro"/>
</dbReference>
<feature type="chain" id="PRO_5009256530" evidence="2">
    <location>
        <begin position="25"/>
        <end position="375"/>
    </location>
</feature>
<dbReference type="RefSeq" id="WP_091368889.1">
    <property type="nucleotide sequence ID" value="NZ_LT629740.1"/>
</dbReference>
<dbReference type="InterPro" id="IPR008928">
    <property type="entry name" value="6-hairpin_glycosidase_sf"/>
</dbReference>
<name>A0A1H1PH18_MUCMA</name>
<keyword evidence="1 3" id="KW-0378">Hydrolase</keyword>
<dbReference type="Pfam" id="PF07470">
    <property type="entry name" value="Glyco_hydro_88"/>
    <property type="match status" value="1"/>
</dbReference>
<accession>A0A1H1PH18</accession>
<gene>
    <name evidence="3" type="ORF">SAMN05216490_0550</name>
</gene>
<feature type="signal peptide" evidence="2">
    <location>
        <begin position="1"/>
        <end position="24"/>
    </location>
</feature>
<evidence type="ECO:0000313" key="3">
    <source>
        <dbReference type="EMBL" id="SDS10578.1"/>
    </source>
</evidence>
<evidence type="ECO:0000256" key="2">
    <source>
        <dbReference type="SAM" id="SignalP"/>
    </source>
</evidence>